<proteinExistence type="predicted"/>
<reference evidence="1" key="1">
    <citation type="submission" date="2020-05" db="EMBL/GenBank/DDBJ databases">
        <authorList>
            <person name="Chiriac C."/>
            <person name="Salcher M."/>
            <person name="Ghai R."/>
            <person name="Kavagutti S V."/>
        </authorList>
    </citation>
    <scope>NUCLEOTIDE SEQUENCE</scope>
</reference>
<name>A0A6J7WCK8_9CAUD</name>
<accession>A0A6J7WCK8</accession>
<gene>
    <name evidence="1" type="ORF">UFOVP184_39</name>
</gene>
<protein>
    <submittedName>
        <fullName evidence="1">Uncharacterized protein</fullName>
    </submittedName>
</protein>
<sequence length="66" mass="6863">MAVILLKRSATASSVPATGNMTVGELAINTADGKLFMKKGDNTVVDITGGTSLIAKSMSYAMLWGR</sequence>
<organism evidence="1">
    <name type="scientific">uncultured Caudovirales phage</name>
    <dbReference type="NCBI Taxonomy" id="2100421"/>
    <lineage>
        <taxon>Viruses</taxon>
        <taxon>Duplodnaviria</taxon>
        <taxon>Heunggongvirae</taxon>
        <taxon>Uroviricota</taxon>
        <taxon>Caudoviricetes</taxon>
        <taxon>Peduoviridae</taxon>
        <taxon>Maltschvirus</taxon>
        <taxon>Maltschvirus maltsch</taxon>
    </lineage>
</organism>
<dbReference type="EMBL" id="LR798229">
    <property type="protein sequence ID" value="CAB5207170.1"/>
    <property type="molecule type" value="Genomic_DNA"/>
</dbReference>
<evidence type="ECO:0000313" key="1">
    <source>
        <dbReference type="EMBL" id="CAB5207170.1"/>
    </source>
</evidence>